<accession>A0A512D7Y4</accession>
<dbReference type="EMBL" id="BJYY01000001">
    <property type="protein sequence ID" value="GEO32594.1"/>
    <property type="molecule type" value="Genomic_DNA"/>
</dbReference>
<gene>
    <name evidence="3" type="ORF">CAE01nite_03190</name>
</gene>
<dbReference type="AlphaFoldDB" id="A0A512D7Y4"/>
<feature type="transmembrane region" description="Helical" evidence="1">
    <location>
        <begin position="746"/>
        <end position="766"/>
    </location>
</feature>
<organism evidence="3 4">
    <name type="scientific">Cellulomonas aerilata</name>
    <dbReference type="NCBI Taxonomy" id="515326"/>
    <lineage>
        <taxon>Bacteria</taxon>
        <taxon>Bacillati</taxon>
        <taxon>Actinomycetota</taxon>
        <taxon>Actinomycetes</taxon>
        <taxon>Micrococcales</taxon>
        <taxon>Cellulomonadaceae</taxon>
        <taxon>Cellulomonas</taxon>
    </lineage>
</organism>
<evidence type="ECO:0000313" key="4">
    <source>
        <dbReference type="Proteomes" id="UP000321181"/>
    </source>
</evidence>
<feature type="transmembrane region" description="Helical" evidence="1">
    <location>
        <begin position="874"/>
        <end position="900"/>
    </location>
</feature>
<dbReference type="RefSeq" id="WP_186816368.1">
    <property type="nucleotide sequence ID" value="NZ_BAAARM010000001.1"/>
</dbReference>
<comment type="caution">
    <text evidence="3">The sequence shown here is derived from an EMBL/GenBank/DDBJ whole genome shotgun (WGS) entry which is preliminary data.</text>
</comment>
<evidence type="ECO:0000313" key="3">
    <source>
        <dbReference type="EMBL" id="GEO32594.1"/>
    </source>
</evidence>
<feature type="transmembrane region" description="Helical" evidence="1">
    <location>
        <begin position="847"/>
        <end position="868"/>
    </location>
</feature>
<evidence type="ECO:0000256" key="1">
    <source>
        <dbReference type="SAM" id="Phobius"/>
    </source>
</evidence>
<feature type="domain" description="NACHT" evidence="2">
    <location>
        <begin position="122"/>
        <end position="259"/>
    </location>
</feature>
<evidence type="ECO:0000259" key="2">
    <source>
        <dbReference type="Pfam" id="PF05729"/>
    </source>
</evidence>
<dbReference type="Proteomes" id="UP000321181">
    <property type="component" value="Unassembled WGS sequence"/>
</dbReference>
<name>A0A512D7Y4_9CELL</name>
<dbReference type="Pfam" id="PF05729">
    <property type="entry name" value="NACHT"/>
    <property type="match status" value="1"/>
</dbReference>
<proteinExistence type="predicted"/>
<keyword evidence="4" id="KW-1185">Reference proteome</keyword>
<dbReference type="InterPro" id="IPR027417">
    <property type="entry name" value="P-loop_NTPase"/>
</dbReference>
<keyword evidence="1" id="KW-1133">Transmembrane helix</keyword>
<dbReference type="Gene3D" id="3.40.50.300">
    <property type="entry name" value="P-loop containing nucleotide triphosphate hydrolases"/>
    <property type="match status" value="1"/>
</dbReference>
<dbReference type="SUPFAM" id="SSF52540">
    <property type="entry name" value="P-loop containing nucleoside triphosphate hydrolases"/>
    <property type="match status" value="1"/>
</dbReference>
<sequence length="1052" mass="117739">MTTALIVLGGSLTLAIALLKLFRAFRDNVVAIKELLSEFAGVRAAWEGYQNLRSDRKNFSEYLSDRLKRLNSEEEWHHRRYTELEANVETEGARRFGPIDRIDTARRETSLSSALKRSREPLIVLEGEPGSGKSVALRKLAIDLLDRAARSRHPREIVPLYINLKDFKPAKVDAQAVEAHVLSTLLQGCSVDEARFLQTHFQSGLRSGSWIFLFDSFDEIPAILSQADYEDTVKTYSNALAEFLTRPNKSRCRGILASRYFRGPRQTLWTRFKVLPLTSRQQGDLMLRMKLPRAITRDVLTRLPMSDSPVAQLANNPLFLALLCQHLKESGTSTIPDTPFELFDSHVQRQLDAASAYASEAGWTKDRVAAAAEAIAFTMSAEKDLGLTPARDALVRACVERGLLEGAVADQAIEILEYAKLMRRGESGRAGSVRQTTFVHRRFQEYFATRHLLKDPDAVVASTLLLEGNWRESAVTVLQLQDPGTALAAVLIAQARQSLQSMVHGLRDYDREDGDSIEAAYLESRFRRFTWPPLSRHLLSLLDEGLFRKHEILPDELRADAARLLTCVVVEGDAVDHKWALELLGTVEHKDRVWFVGRAFASGSGWLAGTAFRMVSRLPSIPHDLARSIRVFLALLASAGNLRRRRRAIDSQFAGFPNASHWRDVLRVLIFGPYVHAGLFAALGCGVASFAFGWGAEAVTIGGLAAVIVMPFHPYVVRSGASSLDAQAVHVSGSDVAVPWRRRSGLVLVVSLVLYVSTVAILAAFAGTMIAQFGYGRWLGYVAVFYAATWAVSAVLLTHVGRWMHPIWWPAYPVLAAVELVRALPRAIRSVWRALLEHGLIRVVRQAAIFLSPAIAVAGAQIVVTATGSRFAEFYLGFLALAALLVGFVWFGVMAVRVVLDYLWMRKWREEFSAFGEAPSRGDFERWLPRPRTAYFARRLLLEIRTSSLTPLDEDGAEFVRLFLNTLAVRGLKKAQADSGTRIRTSRSRLRRLMWRLADVEVADLVIPTFVDDRFTGWLRDNWDGRLLRLSVYSQFAGDELGRMLEEQRRSS</sequence>
<protein>
    <recommendedName>
        <fullName evidence="2">NACHT domain-containing protein</fullName>
    </recommendedName>
</protein>
<reference evidence="3 4" key="1">
    <citation type="submission" date="2019-07" db="EMBL/GenBank/DDBJ databases">
        <title>Whole genome shotgun sequence of Cellulomonas aerilata NBRC 106308.</title>
        <authorList>
            <person name="Hosoyama A."/>
            <person name="Uohara A."/>
            <person name="Ohji S."/>
            <person name="Ichikawa N."/>
        </authorList>
    </citation>
    <scope>NUCLEOTIDE SEQUENCE [LARGE SCALE GENOMIC DNA]</scope>
    <source>
        <strain evidence="3 4">NBRC 106308</strain>
    </source>
</reference>
<dbReference type="InterPro" id="IPR007111">
    <property type="entry name" value="NACHT_NTPase"/>
</dbReference>
<keyword evidence="1" id="KW-0472">Membrane</keyword>
<keyword evidence="1" id="KW-0812">Transmembrane</keyword>
<feature type="transmembrane region" description="Helical" evidence="1">
    <location>
        <begin position="778"/>
        <end position="797"/>
    </location>
</feature>
<feature type="transmembrane region" description="Helical" evidence="1">
    <location>
        <begin position="668"/>
        <end position="692"/>
    </location>
</feature>